<keyword evidence="3" id="KW-0808">Transferase</keyword>
<gene>
    <name evidence="6" type="ORF">LPB138_07390</name>
</gene>
<dbReference type="SUPFAM" id="SSF53448">
    <property type="entry name" value="Nucleotide-diphospho-sugar transferases"/>
    <property type="match status" value="1"/>
</dbReference>
<feature type="transmembrane region" description="Helical" evidence="4">
    <location>
        <begin position="309"/>
        <end position="329"/>
    </location>
</feature>
<dbReference type="PANTHER" id="PTHR43630">
    <property type="entry name" value="POLY-BETA-1,6-N-ACETYL-D-GLUCOSAMINE SYNTHASE"/>
    <property type="match status" value="1"/>
</dbReference>
<dbReference type="Pfam" id="PF00535">
    <property type="entry name" value="Glycos_transf_2"/>
    <property type="match status" value="1"/>
</dbReference>
<dbReference type="InterPro" id="IPR029044">
    <property type="entry name" value="Nucleotide-diphossugar_trans"/>
</dbReference>
<dbReference type="EMBL" id="CP017478">
    <property type="protein sequence ID" value="AOW20508.1"/>
    <property type="molecule type" value="Genomic_DNA"/>
</dbReference>
<feature type="transmembrane region" description="Helical" evidence="4">
    <location>
        <begin position="283"/>
        <end position="303"/>
    </location>
</feature>
<dbReference type="InterPro" id="IPR001173">
    <property type="entry name" value="Glyco_trans_2-like"/>
</dbReference>
<name>A0A1D8P7I3_9FLAO</name>
<dbReference type="OrthoDB" id="9805625at2"/>
<dbReference type="GO" id="GO:0016757">
    <property type="term" value="F:glycosyltransferase activity"/>
    <property type="evidence" value="ECO:0007669"/>
    <property type="project" value="UniProtKB-KW"/>
</dbReference>
<dbReference type="Proteomes" id="UP000176050">
    <property type="component" value="Chromosome"/>
</dbReference>
<dbReference type="RefSeq" id="WP_070236651.1">
    <property type="nucleotide sequence ID" value="NZ_CP017478.1"/>
</dbReference>
<sequence>MIILFIIISLVYFILIFSFIIGFNKIKTFNLDKNYTPKNRFTIIIPFRNEEKNLHSLLSSLNRLNYPSNMLEIILVNDDSSDSYLTILNNFKEKTSLKFELIENIRKSNSPKKDAIEIAIKKAKYDWILTTDADCILPKDWITFYDNFIQKKNPKMICGPVTYQVKNNFFEKFQLFDFISLIGTTIGSFGLKKPFLCNGANLCYSKDLFYELNGFENNNTISSGDDVFLLEKANKMYPEKIHYLKSINTLVQTLPQENIKNLIFQRIRWASKTTAYENSFGKFVGIVVFLMNSVILILLVLTGFKVISWNYFTIIFLIKFHIDLILIYFTLNFTKQQKNILFYPIISIIHPFFIFFTAFLSFLKIKYKWKNRDFSL</sequence>
<keyword evidence="4" id="KW-0472">Membrane</keyword>
<evidence type="ECO:0000256" key="4">
    <source>
        <dbReference type="SAM" id="Phobius"/>
    </source>
</evidence>
<evidence type="ECO:0000313" key="6">
    <source>
        <dbReference type="EMBL" id="AOW20508.1"/>
    </source>
</evidence>
<dbReference type="STRING" id="1850246.LPB138_07390"/>
<comment type="similarity">
    <text evidence="1">Belongs to the glycosyltransferase 2 family.</text>
</comment>
<dbReference type="PANTHER" id="PTHR43630:SF1">
    <property type="entry name" value="POLY-BETA-1,6-N-ACETYL-D-GLUCOSAMINE SYNTHASE"/>
    <property type="match status" value="1"/>
</dbReference>
<dbReference type="CDD" id="cd04192">
    <property type="entry name" value="GT_2_like_e"/>
    <property type="match status" value="1"/>
</dbReference>
<evidence type="ECO:0000256" key="3">
    <source>
        <dbReference type="ARBA" id="ARBA00022679"/>
    </source>
</evidence>
<feature type="transmembrane region" description="Helical" evidence="4">
    <location>
        <begin position="6"/>
        <end position="23"/>
    </location>
</feature>
<feature type="transmembrane region" description="Helical" evidence="4">
    <location>
        <begin position="341"/>
        <end position="363"/>
    </location>
</feature>
<keyword evidence="2" id="KW-0328">Glycosyltransferase</keyword>
<dbReference type="AlphaFoldDB" id="A0A1D8P7I3"/>
<dbReference type="KEGG" id="lul:LPB138_07390"/>
<evidence type="ECO:0000256" key="1">
    <source>
        <dbReference type="ARBA" id="ARBA00006739"/>
    </source>
</evidence>
<keyword evidence="7" id="KW-1185">Reference proteome</keyword>
<accession>A0A1D8P7I3</accession>
<reference evidence="6 7" key="1">
    <citation type="submission" date="2016-10" db="EMBL/GenBank/DDBJ databases">
        <title>Lutibacter sp. LPB0138, isolated from marine gastropod.</title>
        <authorList>
            <person name="Kim E."/>
            <person name="Yi H."/>
        </authorList>
    </citation>
    <scope>NUCLEOTIDE SEQUENCE [LARGE SCALE GENOMIC DNA]</scope>
    <source>
        <strain evidence="6 7">LPB0138</strain>
    </source>
</reference>
<protein>
    <recommendedName>
        <fullName evidence="5">Glycosyltransferase 2-like domain-containing protein</fullName>
    </recommendedName>
</protein>
<dbReference type="Gene3D" id="3.90.550.10">
    <property type="entry name" value="Spore Coat Polysaccharide Biosynthesis Protein SpsA, Chain A"/>
    <property type="match status" value="1"/>
</dbReference>
<evidence type="ECO:0000259" key="5">
    <source>
        <dbReference type="Pfam" id="PF00535"/>
    </source>
</evidence>
<evidence type="ECO:0000256" key="2">
    <source>
        <dbReference type="ARBA" id="ARBA00022676"/>
    </source>
</evidence>
<feature type="domain" description="Glycosyltransferase 2-like" evidence="5">
    <location>
        <begin position="42"/>
        <end position="185"/>
    </location>
</feature>
<proteinExistence type="inferred from homology"/>
<keyword evidence="4" id="KW-0812">Transmembrane</keyword>
<evidence type="ECO:0000313" key="7">
    <source>
        <dbReference type="Proteomes" id="UP000176050"/>
    </source>
</evidence>
<organism evidence="6 7">
    <name type="scientific">Urechidicola croceus</name>
    <dbReference type="NCBI Taxonomy" id="1850246"/>
    <lineage>
        <taxon>Bacteria</taxon>
        <taxon>Pseudomonadati</taxon>
        <taxon>Bacteroidota</taxon>
        <taxon>Flavobacteriia</taxon>
        <taxon>Flavobacteriales</taxon>
        <taxon>Flavobacteriaceae</taxon>
        <taxon>Urechidicola</taxon>
    </lineage>
</organism>
<keyword evidence="4" id="KW-1133">Transmembrane helix</keyword>